<name>A0AAD7B0Y3_9AGAR</name>
<feature type="chain" id="PRO_5042293651" description="Hydrophobin" evidence="1">
    <location>
        <begin position="20"/>
        <end position="119"/>
    </location>
</feature>
<dbReference type="Proteomes" id="UP001221142">
    <property type="component" value="Unassembled WGS sequence"/>
</dbReference>
<dbReference type="AlphaFoldDB" id="A0AAD7B0Y3"/>
<evidence type="ECO:0000313" key="2">
    <source>
        <dbReference type="EMBL" id="KAJ7607235.1"/>
    </source>
</evidence>
<evidence type="ECO:0000313" key="3">
    <source>
        <dbReference type="Proteomes" id="UP001221142"/>
    </source>
</evidence>
<evidence type="ECO:0008006" key="4">
    <source>
        <dbReference type="Google" id="ProtNLM"/>
    </source>
</evidence>
<keyword evidence="3" id="KW-1185">Reference proteome</keyword>
<protein>
    <recommendedName>
        <fullName evidence="4">Hydrophobin</fullName>
    </recommendedName>
</protein>
<sequence length="119" mass="12252">MRSHSLLVLSTALAFNVHGAVLSTQPRGGGGLDARGSSSCTRKTFCCDSFISTAGVDIEKLLGGYNVGNEARGSQIGVGCAPATGSTCPNNNHQATCCDNILDLAGIAIDCTHSEYYPL</sequence>
<comment type="caution">
    <text evidence="2">The sequence shown here is derived from an EMBL/GenBank/DDBJ whole genome shotgun (WGS) entry which is preliminary data.</text>
</comment>
<dbReference type="EMBL" id="JARKIF010000051">
    <property type="protein sequence ID" value="KAJ7607235.1"/>
    <property type="molecule type" value="Genomic_DNA"/>
</dbReference>
<evidence type="ECO:0000256" key="1">
    <source>
        <dbReference type="SAM" id="SignalP"/>
    </source>
</evidence>
<accession>A0AAD7B0Y3</accession>
<organism evidence="2 3">
    <name type="scientific">Roridomyces roridus</name>
    <dbReference type="NCBI Taxonomy" id="1738132"/>
    <lineage>
        <taxon>Eukaryota</taxon>
        <taxon>Fungi</taxon>
        <taxon>Dikarya</taxon>
        <taxon>Basidiomycota</taxon>
        <taxon>Agaricomycotina</taxon>
        <taxon>Agaricomycetes</taxon>
        <taxon>Agaricomycetidae</taxon>
        <taxon>Agaricales</taxon>
        <taxon>Marasmiineae</taxon>
        <taxon>Mycenaceae</taxon>
        <taxon>Roridomyces</taxon>
    </lineage>
</organism>
<gene>
    <name evidence="2" type="ORF">FB45DRAFT_1135775</name>
</gene>
<dbReference type="CDD" id="cd23507">
    <property type="entry name" value="hydrophobin_I"/>
    <property type="match status" value="1"/>
</dbReference>
<feature type="signal peptide" evidence="1">
    <location>
        <begin position="1"/>
        <end position="19"/>
    </location>
</feature>
<reference evidence="2" key="1">
    <citation type="submission" date="2023-03" db="EMBL/GenBank/DDBJ databases">
        <title>Massive genome expansion in bonnet fungi (Mycena s.s.) driven by repeated elements and novel gene families across ecological guilds.</title>
        <authorList>
            <consortium name="Lawrence Berkeley National Laboratory"/>
            <person name="Harder C.B."/>
            <person name="Miyauchi S."/>
            <person name="Viragh M."/>
            <person name="Kuo A."/>
            <person name="Thoen E."/>
            <person name="Andreopoulos B."/>
            <person name="Lu D."/>
            <person name="Skrede I."/>
            <person name="Drula E."/>
            <person name="Henrissat B."/>
            <person name="Morin E."/>
            <person name="Kohler A."/>
            <person name="Barry K."/>
            <person name="LaButti K."/>
            <person name="Morin E."/>
            <person name="Salamov A."/>
            <person name="Lipzen A."/>
            <person name="Mereny Z."/>
            <person name="Hegedus B."/>
            <person name="Baldrian P."/>
            <person name="Stursova M."/>
            <person name="Weitz H."/>
            <person name="Taylor A."/>
            <person name="Grigoriev I.V."/>
            <person name="Nagy L.G."/>
            <person name="Martin F."/>
            <person name="Kauserud H."/>
        </authorList>
    </citation>
    <scope>NUCLEOTIDE SEQUENCE</scope>
    <source>
        <strain evidence="2">9284</strain>
    </source>
</reference>
<proteinExistence type="predicted"/>
<keyword evidence="1" id="KW-0732">Signal</keyword>